<comment type="caution">
    <text evidence="1">The sequence shown here is derived from an EMBL/GenBank/DDBJ whole genome shotgun (WGS) entry which is preliminary data.</text>
</comment>
<dbReference type="Proteomes" id="UP000494206">
    <property type="component" value="Unassembled WGS sequence"/>
</dbReference>
<protein>
    <submittedName>
        <fullName evidence="1">Uncharacterized protein</fullName>
    </submittedName>
</protein>
<reference evidence="1 2" key="1">
    <citation type="submission" date="2020-04" db="EMBL/GenBank/DDBJ databases">
        <authorList>
            <person name="Laetsch R D."/>
            <person name="Stevens L."/>
            <person name="Kumar S."/>
            <person name="Blaxter L. M."/>
        </authorList>
    </citation>
    <scope>NUCLEOTIDE SEQUENCE [LARGE SCALE GENOMIC DNA]</scope>
</reference>
<dbReference type="EMBL" id="CADEPM010000002">
    <property type="protein sequence ID" value="CAB3401169.1"/>
    <property type="molecule type" value="Genomic_DNA"/>
</dbReference>
<proteinExistence type="predicted"/>
<evidence type="ECO:0000313" key="2">
    <source>
        <dbReference type="Proteomes" id="UP000494206"/>
    </source>
</evidence>
<keyword evidence="2" id="KW-1185">Reference proteome</keyword>
<organism evidence="1 2">
    <name type="scientific">Caenorhabditis bovis</name>
    <dbReference type="NCBI Taxonomy" id="2654633"/>
    <lineage>
        <taxon>Eukaryota</taxon>
        <taxon>Metazoa</taxon>
        <taxon>Ecdysozoa</taxon>
        <taxon>Nematoda</taxon>
        <taxon>Chromadorea</taxon>
        <taxon>Rhabditida</taxon>
        <taxon>Rhabditina</taxon>
        <taxon>Rhabditomorpha</taxon>
        <taxon>Rhabditoidea</taxon>
        <taxon>Rhabditidae</taxon>
        <taxon>Peloderinae</taxon>
        <taxon>Caenorhabditis</taxon>
    </lineage>
</organism>
<gene>
    <name evidence="1" type="ORF">CBOVIS_LOCUS3957</name>
</gene>
<name>A0A8S1ENY5_9PELO</name>
<sequence>MKAIGGQVAVDSLIEHRSESRDSLPICHGWLIVCEGTPTRMINREVKFPWHAGYCIYDPSQNTICCYRQEPVQFTNRPIVQRNNTLRMDGGRAAFANHWGYVTRPRLASPSTGAHTIARSYIRPGYKHKPLSDRFFSISRLPSKFATVRTIPPEYLS</sequence>
<dbReference type="OrthoDB" id="5797444at2759"/>
<evidence type="ECO:0000313" key="1">
    <source>
        <dbReference type="EMBL" id="CAB3401169.1"/>
    </source>
</evidence>
<dbReference type="AlphaFoldDB" id="A0A8S1ENY5"/>
<accession>A0A8S1ENY5</accession>